<feature type="transmembrane region" description="Helical" evidence="11">
    <location>
        <begin position="85"/>
        <end position="102"/>
    </location>
</feature>
<keyword evidence="8 11" id="KW-0406">Ion transport</keyword>
<keyword evidence="15" id="KW-1185">Reference proteome</keyword>
<evidence type="ECO:0000256" key="6">
    <source>
        <dbReference type="ARBA" id="ARBA00022781"/>
    </source>
</evidence>
<accession>I4EEX0</accession>
<dbReference type="HAMAP" id="MF_01393">
    <property type="entry name" value="ATP_synth_a_bact"/>
    <property type="match status" value="1"/>
</dbReference>
<reference evidence="14 15" key="1">
    <citation type="journal article" date="2012" name="ISME J.">
        <title>Nitrification expanded: discovery, physiology and genomics of a nitrite-oxidizing bacterium from the phylum Chloroflexi.</title>
        <authorList>
            <person name="Sorokin D.Y."/>
            <person name="Lucker S."/>
            <person name="Vejmelkova D."/>
            <person name="Kostrikina N.A."/>
            <person name="Kleerebezem R."/>
            <person name="Rijpstra W.I."/>
            <person name="Damste J.S."/>
            <person name="Le Paslier D."/>
            <person name="Muyzer G."/>
            <person name="Wagner M."/>
            <person name="van Loosdrecht M.C."/>
            <person name="Daims H."/>
        </authorList>
    </citation>
    <scope>NUCLEOTIDE SEQUENCE [LARGE SCALE GENOMIC DNA]</scope>
    <source>
        <strain evidence="15">none</strain>
    </source>
</reference>
<dbReference type="Gene3D" id="1.20.120.220">
    <property type="entry name" value="ATP synthase, F0 complex, subunit A"/>
    <property type="match status" value="1"/>
</dbReference>
<feature type="transmembrane region" description="Helical" evidence="11">
    <location>
        <begin position="219"/>
        <end position="244"/>
    </location>
</feature>
<keyword evidence="5 11" id="KW-0812">Transmembrane</keyword>
<dbReference type="NCBIfam" id="TIGR01131">
    <property type="entry name" value="ATP_synt_6_or_A"/>
    <property type="match status" value="1"/>
</dbReference>
<dbReference type="Proteomes" id="UP000004221">
    <property type="component" value="Unassembled WGS sequence"/>
</dbReference>
<dbReference type="GO" id="GO:0042777">
    <property type="term" value="P:proton motive force-driven plasma membrane ATP synthesis"/>
    <property type="evidence" value="ECO:0007669"/>
    <property type="project" value="TreeGrafter"/>
</dbReference>
<gene>
    <name evidence="11 14" type="primary">atpB</name>
    <name evidence="14" type="ORF">NITHO_2060005</name>
</gene>
<evidence type="ECO:0000256" key="10">
    <source>
        <dbReference type="ARBA" id="ARBA00023310"/>
    </source>
</evidence>
<feature type="region of interest" description="Disordered" evidence="13">
    <location>
        <begin position="254"/>
        <end position="275"/>
    </location>
</feature>
<dbReference type="CDD" id="cd00310">
    <property type="entry name" value="ATP-synt_Fo_a_6"/>
    <property type="match status" value="1"/>
</dbReference>
<dbReference type="PROSITE" id="PS00449">
    <property type="entry name" value="ATPASE_A"/>
    <property type="match status" value="1"/>
</dbReference>
<keyword evidence="9 11" id="KW-0472">Membrane</keyword>
<keyword evidence="3 11" id="KW-0813">Transport</keyword>
<dbReference type="GO" id="GO:0046933">
    <property type="term" value="F:proton-transporting ATP synthase activity, rotational mechanism"/>
    <property type="evidence" value="ECO:0007669"/>
    <property type="project" value="UniProtKB-UniRule"/>
</dbReference>
<evidence type="ECO:0000256" key="13">
    <source>
        <dbReference type="SAM" id="MobiDB-lite"/>
    </source>
</evidence>
<comment type="caution">
    <text evidence="14">The sequence shown here is derived from an EMBL/GenBank/DDBJ whole genome shotgun (WGS) entry which is preliminary data.</text>
</comment>
<dbReference type="AlphaFoldDB" id="I4EEX0"/>
<dbReference type="PANTHER" id="PTHR42823">
    <property type="entry name" value="ATP SYNTHASE SUBUNIT A, CHLOROPLASTIC"/>
    <property type="match status" value="1"/>
</dbReference>
<dbReference type="InterPro" id="IPR000568">
    <property type="entry name" value="ATP_synth_F0_asu"/>
</dbReference>
<evidence type="ECO:0000256" key="9">
    <source>
        <dbReference type="ARBA" id="ARBA00023136"/>
    </source>
</evidence>
<sequence>MEIHVEVAPQALWTIPIPGTGYSFPITNTFFMMLVVMAFLLIVGTLIARSAKLVPSRKQSAFEVIVEFMLGIVEGSAGKRLGRQIFPLIGGLFIFILFSNYLELFPGLGSVGFKHGDEIIPFLRPPTSDLNMTLAMSIISYLVFQYAGLKAHGFVGRIKHMANPPLLFPLELISETARLVSLSFRLFGNIFAGDVLLTIMYAIASAAKFTLIGLLVPVIFLYLEVLIGFIQSLVFALLTMVYIIMATTSSHDEHAEEHAGEGEAHGYAPAVGASD</sequence>
<feature type="transmembrane region" description="Helical" evidence="11">
    <location>
        <begin position="186"/>
        <end position="207"/>
    </location>
</feature>
<dbReference type="Pfam" id="PF00119">
    <property type="entry name" value="ATP-synt_A"/>
    <property type="match status" value="1"/>
</dbReference>
<dbReference type="GO" id="GO:0005886">
    <property type="term" value="C:plasma membrane"/>
    <property type="evidence" value="ECO:0007669"/>
    <property type="project" value="UniProtKB-SubCell"/>
</dbReference>
<feature type="transmembrane region" description="Helical" evidence="11">
    <location>
        <begin position="30"/>
        <end position="48"/>
    </location>
</feature>
<comment type="subcellular location">
    <subcellularLocation>
        <location evidence="11 12">Cell membrane</location>
        <topology evidence="11 12">Multi-pass membrane protein</topology>
    </subcellularLocation>
    <subcellularLocation>
        <location evidence="1">Membrane</location>
        <topology evidence="1">Multi-pass membrane protein</topology>
    </subcellularLocation>
</comment>
<dbReference type="GO" id="GO:0016787">
    <property type="term" value="F:hydrolase activity"/>
    <property type="evidence" value="ECO:0007669"/>
    <property type="project" value="UniProtKB-KW"/>
</dbReference>
<feature type="transmembrane region" description="Helical" evidence="11">
    <location>
        <begin position="130"/>
        <end position="149"/>
    </location>
</feature>
<evidence type="ECO:0000256" key="4">
    <source>
        <dbReference type="ARBA" id="ARBA00022547"/>
    </source>
</evidence>
<dbReference type="GO" id="GO:0045259">
    <property type="term" value="C:proton-transporting ATP synthase complex"/>
    <property type="evidence" value="ECO:0007669"/>
    <property type="project" value="UniProtKB-KW"/>
</dbReference>
<organism evidence="14 15">
    <name type="scientific">Nitrolancea hollandica Lb</name>
    <dbReference type="NCBI Taxonomy" id="1129897"/>
    <lineage>
        <taxon>Bacteria</taxon>
        <taxon>Pseudomonadati</taxon>
        <taxon>Thermomicrobiota</taxon>
        <taxon>Thermomicrobia</taxon>
        <taxon>Sphaerobacterales</taxon>
        <taxon>Sphaerobacterineae</taxon>
        <taxon>Sphaerobacteraceae</taxon>
        <taxon>Nitrolancea</taxon>
    </lineage>
</organism>
<comment type="function">
    <text evidence="11 12">Key component of the proton channel; it plays a direct role in the translocation of protons across the membrane.</text>
</comment>
<dbReference type="PANTHER" id="PTHR42823:SF3">
    <property type="entry name" value="ATP SYNTHASE SUBUNIT A, CHLOROPLASTIC"/>
    <property type="match status" value="1"/>
</dbReference>
<keyword evidence="4 11" id="KW-0138">CF(0)</keyword>
<dbReference type="PRINTS" id="PR00123">
    <property type="entry name" value="ATPASEA"/>
</dbReference>
<evidence type="ECO:0000256" key="2">
    <source>
        <dbReference type="ARBA" id="ARBA00006810"/>
    </source>
</evidence>
<comment type="similarity">
    <text evidence="2 11 12">Belongs to the ATPase A chain family.</text>
</comment>
<protein>
    <recommendedName>
        <fullName evidence="11 12">ATP synthase subunit a</fullName>
    </recommendedName>
    <alternativeName>
        <fullName evidence="11">ATP synthase F0 sector subunit a</fullName>
    </alternativeName>
    <alternativeName>
        <fullName evidence="11">F-ATPase subunit 6</fullName>
    </alternativeName>
</protein>
<evidence type="ECO:0000256" key="7">
    <source>
        <dbReference type="ARBA" id="ARBA00022989"/>
    </source>
</evidence>
<keyword evidence="11" id="KW-1003">Cell membrane</keyword>
<dbReference type="InterPro" id="IPR035908">
    <property type="entry name" value="F0_ATP_A_sf"/>
</dbReference>
<evidence type="ECO:0000313" key="14">
    <source>
        <dbReference type="EMBL" id="CCF83232.1"/>
    </source>
</evidence>
<proteinExistence type="inferred from homology"/>
<evidence type="ECO:0000256" key="8">
    <source>
        <dbReference type="ARBA" id="ARBA00023065"/>
    </source>
</evidence>
<keyword evidence="10 11" id="KW-0066">ATP synthesis</keyword>
<name>I4EEX0_9BACT</name>
<keyword evidence="7 11" id="KW-1133">Transmembrane helix</keyword>
<evidence type="ECO:0000313" key="15">
    <source>
        <dbReference type="Proteomes" id="UP000004221"/>
    </source>
</evidence>
<dbReference type="OrthoDB" id="9789241at2"/>
<evidence type="ECO:0000256" key="1">
    <source>
        <dbReference type="ARBA" id="ARBA00004141"/>
    </source>
</evidence>
<evidence type="ECO:0000256" key="5">
    <source>
        <dbReference type="ARBA" id="ARBA00022692"/>
    </source>
</evidence>
<dbReference type="RefSeq" id="WP_008476191.1">
    <property type="nucleotide sequence ID" value="NZ_CAGS01000120.1"/>
</dbReference>
<keyword evidence="6 11" id="KW-0375">Hydrogen ion transport</keyword>
<dbReference type="InterPro" id="IPR045082">
    <property type="entry name" value="ATP_syn_F0_a_bact/chloroplast"/>
</dbReference>
<evidence type="ECO:0000256" key="11">
    <source>
        <dbReference type="HAMAP-Rule" id="MF_01393"/>
    </source>
</evidence>
<feature type="compositionally biased region" description="Basic and acidic residues" evidence="13">
    <location>
        <begin position="254"/>
        <end position="264"/>
    </location>
</feature>
<dbReference type="InterPro" id="IPR023011">
    <property type="entry name" value="ATP_synth_F0_asu_AS"/>
</dbReference>
<dbReference type="EMBL" id="CAGS01000120">
    <property type="protein sequence ID" value="CCF83232.1"/>
    <property type="molecule type" value="Genomic_DNA"/>
</dbReference>
<dbReference type="SUPFAM" id="SSF81336">
    <property type="entry name" value="F1F0 ATP synthase subunit A"/>
    <property type="match status" value="1"/>
</dbReference>
<evidence type="ECO:0000256" key="3">
    <source>
        <dbReference type="ARBA" id="ARBA00022448"/>
    </source>
</evidence>
<evidence type="ECO:0000256" key="12">
    <source>
        <dbReference type="RuleBase" id="RU000483"/>
    </source>
</evidence>
<keyword evidence="14" id="KW-0378">Hydrolase</keyword>